<dbReference type="Pfam" id="PF02771">
    <property type="entry name" value="Acyl-CoA_dh_N"/>
    <property type="match status" value="1"/>
</dbReference>
<dbReference type="AlphaFoldDB" id="A0A975K9W3"/>
<dbReference type="InterPro" id="IPR037069">
    <property type="entry name" value="AcylCoA_DH/ox_N_sf"/>
</dbReference>
<keyword evidence="4" id="KW-0274">FAD</keyword>
<dbReference type="InterPro" id="IPR036250">
    <property type="entry name" value="AcylCo_DH-like_C"/>
</dbReference>
<feature type="domain" description="Acyl-CoA dehydrogenase/oxidase C-terminal" evidence="6">
    <location>
        <begin position="222"/>
        <end position="358"/>
    </location>
</feature>
<dbReference type="InterPro" id="IPR046373">
    <property type="entry name" value="Acyl-CoA_Oxase/DH_mid-dom_sf"/>
</dbReference>
<dbReference type="PANTHER" id="PTHR43884:SF20">
    <property type="entry name" value="ACYL-COA DEHYDROGENASE FADE28"/>
    <property type="match status" value="1"/>
</dbReference>
<evidence type="ECO:0000256" key="1">
    <source>
        <dbReference type="ARBA" id="ARBA00001974"/>
    </source>
</evidence>
<dbReference type="GO" id="GO:0050660">
    <property type="term" value="F:flavin adenine dinucleotide binding"/>
    <property type="evidence" value="ECO:0007669"/>
    <property type="project" value="InterPro"/>
</dbReference>
<evidence type="ECO:0000256" key="5">
    <source>
        <dbReference type="ARBA" id="ARBA00023002"/>
    </source>
</evidence>
<reference evidence="8" key="1">
    <citation type="submission" date="2021-04" db="EMBL/GenBank/DDBJ databases">
        <title>Isolation of p-tert-butylphenol degrading bacteria Sphingobium phenoxybenzoativorans Tas13 from active sludge.</title>
        <authorList>
            <person name="Li Y."/>
        </authorList>
    </citation>
    <scope>NUCLEOTIDE SEQUENCE</scope>
    <source>
        <strain evidence="8">Tas13</strain>
    </source>
</reference>
<dbReference type="PANTHER" id="PTHR43884">
    <property type="entry name" value="ACYL-COA DEHYDROGENASE"/>
    <property type="match status" value="1"/>
</dbReference>
<proteinExistence type="inferred from homology"/>
<evidence type="ECO:0000313" key="9">
    <source>
        <dbReference type="Proteomes" id="UP000681425"/>
    </source>
</evidence>
<dbReference type="InterPro" id="IPR009075">
    <property type="entry name" value="AcylCo_DH/oxidase_C"/>
</dbReference>
<evidence type="ECO:0000313" key="8">
    <source>
        <dbReference type="EMBL" id="QUT07499.1"/>
    </source>
</evidence>
<comment type="cofactor">
    <cofactor evidence="1">
        <name>FAD</name>
        <dbReference type="ChEBI" id="CHEBI:57692"/>
    </cofactor>
</comment>
<accession>A0A975K9W3</accession>
<keyword evidence="9" id="KW-1185">Reference proteome</keyword>
<sequence length="368" mass="39330">MNFDLSEEQGLLRDLIEKFAGDRYDPVRRLAYVREPSGFDPAGWATLADMGVLAFPFGEELGGFGGGGVELITIMEAMGRAVAVEPLLPVVILGGGLLERAGTEEQKAEWLPRLISGEISAAFAHGEHSARFNQDRVTVRVMTNGGGGVILNGAKHVVLGGAFAQILLVSAVDASGNVALYLVRGDAEGLRRRDYRLSDGSVASDISFVHVRAEPMAGDMAAIAATLGDGRLAVCAELVGLMGMMFDATLDYVKTRQQFGQPIGHFQAIQHRMADNYARLELARSQLYRAAALDASDPAREAAIAGAKSYISANALSLGEDAVQLHGGIGTTEELMVGQAFKRVLMLTSLFGDSDWEQRRYLALTGRA</sequence>
<dbReference type="EMBL" id="CP073910">
    <property type="protein sequence ID" value="QUT07499.1"/>
    <property type="molecule type" value="Genomic_DNA"/>
</dbReference>
<dbReference type="KEGG" id="spph:KFK14_08935"/>
<feature type="domain" description="Acyl-CoA dehydrogenase/oxidase N-terminal" evidence="7">
    <location>
        <begin position="6"/>
        <end position="118"/>
    </location>
</feature>
<dbReference type="GO" id="GO:0003995">
    <property type="term" value="F:acyl-CoA dehydrogenase activity"/>
    <property type="evidence" value="ECO:0007669"/>
    <property type="project" value="TreeGrafter"/>
</dbReference>
<dbReference type="SUPFAM" id="SSF47203">
    <property type="entry name" value="Acyl-CoA dehydrogenase C-terminal domain-like"/>
    <property type="match status" value="1"/>
</dbReference>
<dbReference type="Gene3D" id="1.10.540.10">
    <property type="entry name" value="Acyl-CoA dehydrogenase/oxidase, N-terminal domain"/>
    <property type="match status" value="1"/>
</dbReference>
<dbReference type="Proteomes" id="UP000681425">
    <property type="component" value="Chromosome"/>
</dbReference>
<dbReference type="RefSeq" id="WP_212610634.1">
    <property type="nucleotide sequence ID" value="NZ_CP073910.1"/>
</dbReference>
<protein>
    <submittedName>
        <fullName evidence="8">Acyl-CoA dehydrogenase family protein</fullName>
    </submittedName>
</protein>
<evidence type="ECO:0000259" key="7">
    <source>
        <dbReference type="Pfam" id="PF02771"/>
    </source>
</evidence>
<dbReference type="InterPro" id="IPR013786">
    <property type="entry name" value="AcylCoA_DH/ox_N"/>
</dbReference>
<keyword evidence="3" id="KW-0285">Flavoprotein</keyword>
<evidence type="ECO:0000256" key="2">
    <source>
        <dbReference type="ARBA" id="ARBA00009347"/>
    </source>
</evidence>
<dbReference type="Pfam" id="PF00441">
    <property type="entry name" value="Acyl-CoA_dh_1"/>
    <property type="match status" value="1"/>
</dbReference>
<dbReference type="SUPFAM" id="SSF56645">
    <property type="entry name" value="Acyl-CoA dehydrogenase NM domain-like"/>
    <property type="match status" value="1"/>
</dbReference>
<keyword evidence="5" id="KW-0560">Oxidoreductase</keyword>
<comment type="similarity">
    <text evidence="2">Belongs to the acyl-CoA dehydrogenase family.</text>
</comment>
<gene>
    <name evidence="8" type="ORF">KFK14_08935</name>
</gene>
<name>A0A975K9W3_9SPHN</name>
<dbReference type="CDD" id="cd00567">
    <property type="entry name" value="ACAD"/>
    <property type="match status" value="1"/>
</dbReference>
<dbReference type="Gene3D" id="2.40.110.10">
    <property type="entry name" value="Butyryl-CoA Dehydrogenase, subunit A, domain 2"/>
    <property type="match status" value="1"/>
</dbReference>
<evidence type="ECO:0000256" key="4">
    <source>
        <dbReference type="ARBA" id="ARBA00022827"/>
    </source>
</evidence>
<organism evidence="8 9">
    <name type="scientific">Sphingobium phenoxybenzoativorans</name>
    <dbReference type="NCBI Taxonomy" id="1592790"/>
    <lineage>
        <taxon>Bacteria</taxon>
        <taxon>Pseudomonadati</taxon>
        <taxon>Pseudomonadota</taxon>
        <taxon>Alphaproteobacteria</taxon>
        <taxon>Sphingomonadales</taxon>
        <taxon>Sphingomonadaceae</taxon>
        <taxon>Sphingobium</taxon>
    </lineage>
</organism>
<evidence type="ECO:0000256" key="3">
    <source>
        <dbReference type="ARBA" id="ARBA00022630"/>
    </source>
</evidence>
<dbReference type="InterPro" id="IPR009100">
    <property type="entry name" value="AcylCoA_DH/oxidase_NM_dom_sf"/>
</dbReference>
<dbReference type="Gene3D" id="1.20.140.10">
    <property type="entry name" value="Butyryl-CoA Dehydrogenase, subunit A, domain 3"/>
    <property type="match status" value="1"/>
</dbReference>
<evidence type="ECO:0000259" key="6">
    <source>
        <dbReference type="Pfam" id="PF00441"/>
    </source>
</evidence>